<feature type="region of interest" description="Disordered" evidence="1">
    <location>
        <begin position="116"/>
        <end position="165"/>
    </location>
</feature>
<accession>A0AAE1XZY4</accession>
<evidence type="ECO:0000256" key="1">
    <source>
        <dbReference type="SAM" id="MobiDB-lite"/>
    </source>
</evidence>
<protein>
    <submittedName>
        <fullName evidence="2">Uncharacterized protein</fullName>
    </submittedName>
</protein>
<organism evidence="2 3">
    <name type="scientific">Sesamum alatum</name>
    <dbReference type="NCBI Taxonomy" id="300844"/>
    <lineage>
        <taxon>Eukaryota</taxon>
        <taxon>Viridiplantae</taxon>
        <taxon>Streptophyta</taxon>
        <taxon>Embryophyta</taxon>
        <taxon>Tracheophyta</taxon>
        <taxon>Spermatophyta</taxon>
        <taxon>Magnoliopsida</taxon>
        <taxon>eudicotyledons</taxon>
        <taxon>Gunneridae</taxon>
        <taxon>Pentapetalae</taxon>
        <taxon>asterids</taxon>
        <taxon>lamiids</taxon>
        <taxon>Lamiales</taxon>
        <taxon>Pedaliaceae</taxon>
        <taxon>Sesamum</taxon>
    </lineage>
</organism>
<feature type="compositionally biased region" description="Basic and acidic residues" evidence="1">
    <location>
        <begin position="151"/>
        <end position="160"/>
    </location>
</feature>
<feature type="region of interest" description="Disordered" evidence="1">
    <location>
        <begin position="192"/>
        <end position="216"/>
    </location>
</feature>
<dbReference type="AlphaFoldDB" id="A0AAE1XZY4"/>
<reference evidence="2" key="1">
    <citation type="submission" date="2020-06" db="EMBL/GenBank/DDBJ databases">
        <authorList>
            <person name="Li T."/>
            <person name="Hu X."/>
            <person name="Zhang T."/>
            <person name="Song X."/>
            <person name="Zhang H."/>
            <person name="Dai N."/>
            <person name="Sheng W."/>
            <person name="Hou X."/>
            <person name="Wei L."/>
        </authorList>
    </citation>
    <scope>NUCLEOTIDE SEQUENCE</scope>
    <source>
        <strain evidence="2">3651</strain>
        <tissue evidence="2">Leaf</tissue>
    </source>
</reference>
<name>A0AAE1XZY4_9LAMI</name>
<evidence type="ECO:0000313" key="2">
    <source>
        <dbReference type="EMBL" id="KAK4421163.1"/>
    </source>
</evidence>
<comment type="caution">
    <text evidence="2">The sequence shown here is derived from an EMBL/GenBank/DDBJ whole genome shotgun (WGS) entry which is preliminary data.</text>
</comment>
<feature type="region of interest" description="Disordered" evidence="1">
    <location>
        <begin position="1"/>
        <end position="37"/>
    </location>
</feature>
<proteinExistence type="predicted"/>
<gene>
    <name evidence="2" type="ORF">Salat_2066800</name>
</gene>
<evidence type="ECO:0000313" key="3">
    <source>
        <dbReference type="Proteomes" id="UP001293254"/>
    </source>
</evidence>
<feature type="compositionally biased region" description="Acidic residues" evidence="1">
    <location>
        <begin position="25"/>
        <end position="37"/>
    </location>
</feature>
<dbReference type="Proteomes" id="UP001293254">
    <property type="component" value="Unassembled WGS sequence"/>
</dbReference>
<keyword evidence="3" id="KW-1185">Reference proteome</keyword>
<sequence>METQIEGSRTLYKGDTTTYRTTESQETEAVGDEEEDSTPLFNRFQSLQNLEEEDPTMHAQPNLTHATHSIEGKEARDIEQYNTNIINSATEQGSYDQCQTATPIDIQDQLLLDSASSHKHKRNKSREDLHIQDSTKTASKGKRTRAPVLNHNEHRAESVPKNHYGVFPPQLTVRLPTHNRAAPVLNKHYRIFPPQPTVKPPTHHRVAPVPSPSSTN</sequence>
<dbReference type="EMBL" id="JACGWO010000008">
    <property type="protein sequence ID" value="KAK4421163.1"/>
    <property type="molecule type" value="Genomic_DNA"/>
</dbReference>
<reference evidence="2" key="2">
    <citation type="journal article" date="2024" name="Plant">
        <title>Genomic evolution and insights into agronomic trait innovations of Sesamum species.</title>
        <authorList>
            <person name="Miao H."/>
            <person name="Wang L."/>
            <person name="Qu L."/>
            <person name="Liu H."/>
            <person name="Sun Y."/>
            <person name="Le M."/>
            <person name="Wang Q."/>
            <person name="Wei S."/>
            <person name="Zheng Y."/>
            <person name="Lin W."/>
            <person name="Duan Y."/>
            <person name="Cao H."/>
            <person name="Xiong S."/>
            <person name="Wang X."/>
            <person name="Wei L."/>
            <person name="Li C."/>
            <person name="Ma Q."/>
            <person name="Ju M."/>
            <person name="Zhao R."/>
            <person name="Li G."/>
            <person name="Mu C."/>
            <person name="Tian Q."/>
            <person name="Mei H."/>
            <person name="Zhang T."/>
            <person name="Gao T."/>
            <person name="Zhang H."/>
        </authorList>
    </citation>
    <scope>NUCLEOTIDE SEQUENCE</scope>
    <source>
        <strain evidence="2">3651</strain>
    </source>
</reference>